<gene>
    <name evidence="1" type="ORF">AGOS_AFR227W</name>
</gene>
<evidence type="ECO:0000313" key="1">
    <source>
        <dbReference type="EMBL" id="AAS53598.2"/>
    </source>
</evidence>
<dbReference type="Gene3D" id="3.40.50.1000">
    <property type="entry name" value="HAD superfamily/HAD-like"/>
    <property type="match status" value="1"/>
</dbReference>
<sequence length="271" mass="30018">MSRGVLLEALARNRQPKVITFDAYNCLFSTRLPVAEQYSAVGRRHGVDVAPSVLAARFPAVFRETSARHPDYGKYTGLSVQGWWTLVIQRLFKPAEVGEKMVAEILQRFQGHGAYKVFPDALWLLEELRVRRPEVVVGVLSNSDPTMRQVLLNLGLGSYFTDAIYLSYDLGAKKPERRAFDAALERILERNPQLLGDLGAEELRAACWHVGDEKSADLCGATGAGWNGILVDRQDIYGQLGQGSAVALGLNQFVVPDFYTVGKLFGLAYNI</sequence>
<dbReference type="GeneID" id="4622036"/>
<dbReference type="OMA" id="WWRQLIA"/>
<dbReference type="InterPro" id="IPR023214">
    <property type="entry name" value="HAD_sf"/>
</dbReference>
<reference evidence="1 2" key="1">
    <citation type="journal article" date="2004" name="Science">
        <title>The Ashbya gossypii genome as a tool for mapping the ancient Saccharomyces cerevisiae genome.</title>
        <authorList>
            <person name="Dietrich F.S."/>
            <person name="Voegeli S."/>
            <person name="Brachat S."/>
            <person name="Lerch A."/>
            <person name="Gates K."/>
            <person name="Steiner S."/>
            <person name="Mohr C."/>
            <person name="Pohlmann R."/>
            <person name="Luedi P."/>
            <person name="Choi S."/>
            <person name="Wing R.A."/>
            <person name="Flavier A."/>
            <person name="Gaffney T.D."/>
            <person name="Philippsen P."/>
        </authorList>
    </citation>
    <scope>NUCLEOTIDE SEQUENCE [LARGE SCALE GENOMIC DNA]</scope>
    <source>
        <strain evidence="2">ATCC 10895 / CBS 109.51 / FGSC 9923 / NRRL Y-1056</strain>
    </source>
</reference>
<dbReference type="HOGENOM" id="CLU_045011_8_0_1"/>
<accession>Q753U8</accession>
<proteinExistence type="predicted"/>
<dbReference type="NCBIfam" id="TIGR01549">
    <property type="entry name" value="HAD-SF-IA-v1"/>
    <property type="match status" value="1"/>
</dbReference>
<dbReference type="InterPro" id="IPR011949">
    <property type="entry name" value="HAD-SF_hydro_IA_REG-2-like"/>
</dbReference>
<dbReference type="GO" id="GO:0016791">
    <property type="term" value="F:phosphatase activity"/>
    <property type="evidence" value="ECO:0007669"/>
    <property type="project" value="UniProtKB-ARBA"/>
</dbReference>
<dbReference type="KEGG" id="ago:AGOS_AFR227W"/>
<dbReference type="InterPro" id="IPR006439">
    <property type="entry name" value="HAD-SF_hydro_IA"/>
</dbReference>
<dbReference type="InterPro" id="IPR051828">
    <property type="entry name" value="HAD-like_hydrolase_domain"/>
</dbReference>
<dbReference type="FunCoup" id="Q753U8">
    <property type="interactions" value="155"/>
</dbReference>
<dbReference type="NCBIfam" id="TIGR02252">
    <property type="entry name" value="DREG-2"/>
    <property type="match status" value="1"/>
</dbReference>
<organism evidence="1 2">
    <name type="scientific">Eremothecium gossypii (strain ATCC 10895 / CBS 109.51 / FGSC 9923 / NRRL Y-1056)</name>
    <name type="common">Yeast</name>
    <name type="synonym">Ashbya gossypii</name>
    <dbReference type="NCBI Taxonomy" id="284811"/>
    <lineage>
        <taxon>Eukaryota</taxon>
        <taxon>Fungi</taxon>
        <taxon>Dikarya</taxon>
        <taxon>Ascomycota</taxon>
        <taxon>Saccharomycotina</taxon>
        <taxon>Saccharomycetes</taxon>
        <taxon>Saccharomycetales</taxon>
        <taxon>Saccharomycetaceae</taxon>
        <taxon>Eremothecium</taxon>
    </lineage>
</organism>
<evidence type="ECO:0000313" key="2">
    <source>
        <dbReference type="Proteomes" id="UP000000591"/>
    </source>
</evidence>
<dbReference type="GO" id="GO:0005634">
    <property type="term" value="C:nucleus"/>
    <property type="evidence" value="ECO:0000318"/>
    <property type="project" value="GO_Central"/>
</dbReference>
<dbReference type="STRING" id="284811.Q753U8"/>
<dbReference type="SFLD" id="SFLDS00003">
    <property type="entry name" value="Haloacid_Dehalogenase"/>
    <property type="match status" value="1"/>
</dbReference>
<dbReference type="PANTHER" id="PTHR46191:SF2">
    <property type="entry name" value="HALOACID DEHALOGENASE-LIKE HYDROLASE DOMAIN-CONTAINING PROTEIN 3"/>
    <property type="match status" value="1"/>
</dbReference>
<protein>
    <submittedName>
        <fullName evidence="1">AFR227Wp</fullName>
    </submittedName>
</protein>
<dbReference type="EMBL" id="AE016819">
    <property type="protein sequence ID" value="AAS53598.2"/>
    <property type="molecule type" value="Genomic_DNA"/>
</dbReference>
<dbReference type="InterPro" id="IPR036412">
    <property type="entry name" value="HAD-like_sf"/>
</dbReference>
<dbReference type="OrthoDB" id="444127at2759"/>
<dbReference type="Proteomes" id="UP000000591">
    <property type="component" value="Chromosome VI"/>
</dbReference>
<dbReference type="PANTHER" id="PTHR46191">
    <property type="match status" value="1"/>
</dbReference>
<dbReference type="InParanoid" id="Q753U8"/>
<dbReference type="SFLD" id="SFLDG01129">
    <property type="entry name" value="C1.5:_HAD__Beta-PGM__Phosphata"/>
    <property type="match status" value="1"/>
</dbReference>
<dbReference type="Gene3D" id="1.10.150.720">
    <property type="entry name" value="Haloacid dehalogenase-like hydrolase"/>
    <property type="match status" value="1"/>
</dbReference>
<dbReference type="eggNOG" id="KOG3085">
    <property type="taxonomic scope" value="Eukaryota"/>
</dbReference>
<dbReference type="SUPFAM" id="SSF56784">
    <property type="entry name" value="HAD-like"/>
    <property type="match status" value="1"/>
</dbReference>
<dbReference type="InterPro" id="IPR044924">
    <property type="entry name" value="HAD-SF_hydro_IA_REG-2-like_cap"/>
</dbReference>
<name>Q753U8_EREGS</name>
<reference evidence="2" key="2">
    <citation type="journal article" date="2013" name="G3 (Bethesda)">
        <title>Genomes of Ashbya fungi isolated from insects reveal four mating-type loci, numerous translocations, lack of transposons, and distinct gene duplications.</title>
        <authorList>
            <person name="Dietrich F.S."/>
            <person name="Voegeli S."/>
            <person name="Kuo S."/>
            <person name="Philippsen P."/>
        </authorList>
    </citation>
    <scope>GENOME REANNOTATION</scope>
    <source>
        <strain evidence="2">ATCC 10895 / CBS 109.51 / FGSC 9923 / NRRL Y-1056</strain>
    </source>
</reference>
<dbReference type="RefSeq" id="NP_985774.2">
    <property type="nucleotide sequence ID" value="NM_211128.2"/>
</dbReference>
<dbReference type="AlphaFoldDB" id="Q753U8"/>
<dbReference type="Pfam" id="PF00702">
    <property type="entry name" value="Hydrolase"/>
    <property type="match status" value="1"/>
</dbReference>
<keyword evidence="2" id="KW-1185">Reference proteome</keyword>